<keyword evidence="2" id="KW-1185">Reference proteome</keyword>
<gene>
    <name evidence="1" type="ORF">GMARGA_LOCUS10720</name>
</gene>
<proteinExistence type="predicted"/>
<dbReference type="EMBL" id="CAJVQB010006065">
    <property type="protein sequence ID" value="CAG8676482.1"/>
    <property type="molecule type" value="Genomic_DNA"/>
</dbReference>
<evidence type="ECO:0000313" key="2">
    <source>
        <dbReference type="Proteomes" id="UP000789901"/>
    </source>
</evidence>
<accession>A0ABN7UUW5</accession>
<reference evidence="1 2" key="1">
    <citation type="submission" date="2021-06" db="EMBL/GenBank/DDBJ databases">
        <authorList>
            <person name="Kallberg Y."/>
            <person name="Tangrot J."/>
            <person name="Rosling A."/>
        </authorList>
    </citation>
    <scope>NUCLEOTIDE SEQUENCE [LARGE SCALE GENOMIC DNA]</scope>
    <source>
        <strain evidence="1 2">120-4 pot B 10/14</strain>
    </source>
</reference>
<comment type="caution">
    <text evidence="1">The sequence shown here is derived from an EMBL/GenBank/DDBJ whole genome shotgun (WGS) entry which is preliminary data.</text>
</comment>
<protein>
    <submittedName>
        <fullName evidence="1">44272_t:CDS:1</fullName>
    </submittedName>
</protein>
<organism evidence="1 2">
    <name type="scientific">Gigaspora margarita</name>
    <dbReference type="NCBI Taxonomy" id="4874"/>
    <lineage>
        <taxon>Eukaryota</taxon>
        <taxon>Fungi</taxon>
        <taxon>Fungi incertae sedis</taxon>
        <taxon>Mucoromycota</taxon>
        <taxon>Glomeromycotina</taxon>
        <taxon>Glomeromycetes</taxon>
        <taxon>Diversisporales</taxon>
        <taxon>Gigasporaceae</taxon>
        <taxon>Gigaspora</taxon>
    </lineage>
</organism>
<sequence>MKYLLSEGESVYANTLYPISDSFLSVLISHEDGAAASPEIKEKNYRGKYFKPFGNESVQSSHAQDSN</sequence>
<dbReference type="Proteomes" id="UP000789901">
    <property type="component" value="Unassembled WGS sequence"/>
</dbReference>
<evidence type="ECO:0000313" key="1">
    <source>
        <dbReference type="EMBL" id="CAG8676482.1"/>
    </source>
</evidence>
<name>A0ABN7UUW5_GIGMA</name>